<evidence type="ECO:0000256" key="7">
    <source>
        <dbReference type="HAMAP-Rule" id="MF_00639"/>
    </source>
</evidence>
<dbReference type="InterPro" id="IPR036615">
    <property type="entry name" value="Mur_ligase_C_dom_sf"/>
</dbReference>
<dbReference type="Gene3D" id="3.40.1190.10">
    <property type="entry name" value="Mur-like, catalytic domain"/>
    <property type="match status" value="1"/>
</dbReference>
<comment type="catalytic activity">
    <reaction evidence="7 8">
        <text>UDP-N-acetyl-alpha-D-muramoyl-L-alanine + D-glutamate + ATP = UDP-N-acetyl-alpha-D-muramoyl-L-alanyl-D-glutamate + ADP + phosphate + H(+)</text>
        <dbReference type="Rhea" id="RHEA:16429"/>
        <dbReference type="ChEBI" id="CHEBI:15378"/>
        <dbReference type="ChEBI" id="CHEBI:29986"/>
        <dbReference type="ChEBI" id="CHEBI:30616"/>
        <dbReference type="ChEBI" id="CHEBI:43474"/>
        <dbReference type="ChEBI" id="CHEBI:83898"/>
        <dbReference type="ChEBI" id="CHEBI:83900"/>
        <dbReference type="ChEBI" id="CHEBI:456216"/>
        <dbReference type="EC" id="6.3.2.9"/>
    </reaction>
</comment>
<evidence type="ECO:0000256" key="5">
    <source>
        <dbReference type="ARBA" id="ARBA00022741"/>
    </source>
</evidence>
<keyword evidence="7 8" id="KW-0573">Peptidoglycan synthesis</keyword>
<organism evidence="11 12">
    <name type="scientific">Prosthecochloris marina</name>
    <dbReference type="NCBI Taxonomy" id="2017681"/>
    <lineage>
        <taxon>Bacteria</taxon>
        <taxon>Pseudomonadati</taxon>
        <taxon>Chlorobiota</taxon>
        <taxon>Chlorobiia</taxon>
        <taxon>Chlorobiales</taxon>
        <taxon>Chlorobiaceae</taxon>
        <taxon>Prosthecochloris</taxon>
    </lineage>
</organism>
<dbReference type="SUPFAM" id="SSF51984">
    <property type="entry name" value="MurCD N-terminal domain"/>
    <property type="match status" value="1"/>
</dbReference>
<protein>
    <recommendedName>
        <fullName evidence="7 8">UDP-N-acetylmuramoylalanine--D-glutamate ligase</fullName>
        <ecNumber evidence="7 8">6.3.2.9</ecNumber>
    </recommendedName>
    <alternativeName>
        <fullName evidence="7">D-glutamic acid-adding enzyme</fullName>
    </alternativeName>
    <alternativeName>
        <fullName evidence="7">UDP-N-acetylmuramoyl-L-alanyl-D-glutamate synthetase</fullName>
    </alternativeName>
</protein>
<evidence type="ECO:0000256" key="1">
    <source>
        <dbReference type="ARBA" id="ARBA00004496"/>
    </source>
</evidence>
<evidence type="ECO:0000259" key="9">
    <source>
        <dbReference type="Pfam" id="PF02875"/>
    </source>
</evidence>
<comment type="similarity">
    <text evidence="7">Belongs to the MurCDEF family.</text>
</comment>
<keyword evidence="7 8" id="KW-0961">Cell wall biogenesis/degradation</keyword>
<evidence type="ECO:0000313" key="12">
    <source>
        <dbReference type="Proteomes" id="UP000246278"/>
    </source>
</evidence>
<evidence type="ECO:0000256" key="2">
    <source>
        <dbReference type="ARBA" id="ARBA00004752"/>
    </source>
</evidence>
<evidence type="ECO:0000256" key="3">
    <source>
        <dbReference type="ARBA" id="ARBA00022490"/>
    </source>
</evidence>
<dbReference type="InterPro" id="IPR004101">
    <property type="entry name" value="Mur_ligase_C"/>
</dbReference>
<dbReference type="Pfam" id="PF08245">
    <property type="entry name" value="Mur_ligase_M"/>
    <property type="match status" value="1"/>
</dbReference>
<dbReference type="GO" id="GO:0071555">
    <property type="term" value="P:cell wall organization"/>
    <property type="evidence" value="ECO:0007669"/>
    <property type="project" value="UniProtKB-KW"/>
</dbReference>
<keyword evidence="5 7" id="KW-0547">Nucleotide-binding</keyword>
<dbReference type="PANTHER" id="PTHR43692">
    <property type="entry name" value="UDP-N-ACETYLMURAMOYLALANINE--D-GLUTAMATE LIGASE"/>
    <property type="match status" value="1"/>
</dbReference>
<dbReference type="Gene3D" id="3.90.190.20">
    <property type="entry name" value="Mur ligase, C-terminal domain"/>
    <property type="match status" value="1"/>
</dbReference>
<gene>
    <name evidence="7" type="primary">murD</name>
    <name evidence="11" type="ORF">CR164_10985</name>
</gene>
<comment type="pathway">
    <text evidence="2 7 8">Cell wall biogenesis; peptidoglycan biosynthesis.</text>
</comment>
<keyword evidence="7 8" id="KW-0133">Cell shape</keyword>
<dbReference type="HAMAP" id="MF_00639">
    <property type="entry name" value="MurD"/>
    <property type="match status" value="1"/>
</dbReference>
<dbReference type="SUPFAM" id="SSF53623">
    <property type="entry name" value="MurD-like peptide ligases, catalytic domain"/>
    <property type="match status" value="1"/>
</dbReference>
<dbReference type="EC" id="6.3.2.9" evidence="7 8"/>
<dbReference type="Proteomes" id="UP000246278">
    <property type="component" value="Unassembled WGS sequence"/>
</dbReference>
<dbReference type="GO" id="GO:0005737">
    <property type="term" value="C:cytoplasm"/>
    <property type="evidence" value="ECO:0007669"/>
    <property type="project" value="UniProtKB-SubCell"/>
</dbReference>
<dbReference type="SUPFAM" id="SSF53244">
    <property type="entry name" value="MurD-like peptide ligases, peptide-binding domain"/>
    <property type="match status" value="1"/>
</dbReference>
<feature type="domain" description="Mur ligase C-terminal" evidence="9">
    <location>
        <begin position="331"/>
        <end position="441"/>
    </location>
</feature>
<dbReference type="EMBL" id="PDNZ01000008">
    <property type="protein sequence ID" value="PWW81258.1"/>
    <property type="molecule type" value="Genomic_DNA"/>
</dbReference>
<reference evidence="12" key="1">
    <citation type="submission" date="2017-10" db="EMBL/GenBank/DDBJ databases">
        <authorList>
            <person name="Gaisin V.A."/>
            <person name="Rysina M.S."/>
            <person name="Grouzdev D.S."/>
        </authorList>
    </citation>
    <scope>NUCLEOTIDE SEQUENCE [LARGE SCALE GENOMIC DNA]</scope>
    <source>
        <strain evidence="12">V1</strain>
    </source>
</reference>
<comment type="caution">
    <text evidence="11">The sequence shown here is derived from an EMBL/GenBank/DDBJ whole genome shotgun (WGS) entry which is preliminary data.</text>
</comment>
<proteinExistence type="inferred from homology"/>
<evidence type="ECO:0000256" key="8">
    <source>
        <dbReference type="RuleBase" id="RU003664"/>
    </source>
</evidence>
<keyword evidence="7 8" id="KW-0131">Cell cycle</keyword>
<comment type="subcellular location">
    <subcellularLocation>
        <location evidence="1 7 8">Cytoplasm</location>
    </subcellularLocation>
</comment>
<dbReference type="RefSeq" id="WP_110024046.1">
    <property type="nucleotide sequence ID" value="NZ_PDNZ01000008.1"/>
</dbReference>
<keyword evidence="7 8" id="KW-0132">Cell division</keyword>
<dbReference type="NCBIfam" id="TIGR01087">
    <property type="entry name" value="murD"/>
    <property type="match status" value="1"/>
</dbReference>
<evidence type="ECO:0000259" key="10">
    <source>
        <dbReference type="Pfam" id="PF08245"/>
    </source>
</evidence>
<sequence length="468" mass="50653">MSVKAERVKGAYVSVLGAKRSGIAVALLLQRHGAHVFVSDSGPLGGHERACLQERGIAFEEGGHSHKVLETDFAVVSPGIPPHVPVVEVMGKNGVGLFSEIEVASWFCRARIIGVTGTDGKTTTATLIAAMCGVDAAERGYRVFSVGNIGVPFSSLVGEMSPGDVAVVELSSYQLERCTSFRPDVAVITNIMPDHLDRYDGSMQRYAEAKYRIYANQRKDDWLVYNADNEILRAHFADHREYVPGLVPFSKSKERFAGVNDNYATMDGRCLTTVIGGKKEAVISKDDLFKRSFRGSHNLENALAAVAAVRVAGIGTAPVQEALGTFGGVEHRQEYVGTFNGVDWINDSKATNLNALQRALETVPGKVVLMAGGRGKGDDFSELEDMIRQKVSTLVAFGESRDKFMAAFSTLVKVVQASSLEEAVALAGLNAVQGETVLFSPGCSSFDMFENFEERGKMFKTCIREMAE</sequence>
<accession>A0A317T3G0</accession>
<comment type="function">
    <text evidence="7 8">Cell wall formation. Catalyzes the addition of glutamate to the nucleotide precursor UDP-N-acetylmuramoyl-L-alanine (UMA).</text>
</comment>
<dbReference type="Pfam" id="PF02875">
    <property type="entry name" value="Mur_ligase_C"/>
    <property type="match status" value="1"/>
</dbReference>
<keyword evidence="6 7" id="KW-0067">ATP-binding</keyword>
<dbReference type="Gene3D" id="3.40.50.720">
    <property type="entry name" value="NAD(P)-binding Rossmann-like Domain"/>
    <property type="match status" value="1"/>
</dbReference>
<dbReference type="GO" id="GO:0008360">
    <property type="term" value="P:regulation of cell shape"/>
    <property type="evidence" value="ECO:0007669"/>
    <property type="project" value="UniProtKB-KW"/>
</dbReference>
<keyword evidence="4 7" id="KW-0436">Ligase</keyword>
<dbReference type="GO" id="GO:0051301">
    <property type="term" value="P:cell division"/>
    <property type="evidence" value="ECO:0007669"/>
    <property type="project" value="UniProtKB-KW"/>
</dbReference>
<keyword evidence="12" id="KW-1185">Reference proteome</keyword>
<evidence type="ECO:0000256" key="6">
    <source>
        <dbReference type="ARBA" id="ARBA00022840"/>
    </source>
</evidence>
<keyword evidence="3 7" id="KW-0963">Cytoplasm</keyword>
<dbReference type="PANTHER" id="PTHR43692:SF1">
    <property type="entry name" value="UDP-N-ACETYLMURAMOYLALANINE--D-GLUTAMATE LIGASE"/>
    <property type="match status" value="1"/>
</dbReference>
<evidence type="ECO:0000313" key="11">
    <source>
        <dbReference type="EMBL" id="PWW81258.1"/>
    </source>
</evidence>
<name>A0A317T3G0_9CHLB</name>
<evidence type="ECO:0000256" key="4">
    <source>
        <dbReference type="ARBA" id="ARBA00022598"/>
    </source>
</evidence>
<dbReference type="GO" id="GO:0009252">
    <property type="term" value="P:peptidoglycan biosynthetic process"/>
    <property type="evidence" value="ECO:0007669"/>
    <property type="project" value="UniProtKB-UniRule"/>
</dbReference>
<dbReference type="UniPathway" id="UPA00219"/>
<dbReference type="InterPro" id="IPR013221">
    <property type="entry name" value="Mur_ligase_cen"/>
</dbReference>
<dbReference type="Pfam" id="PF21377">
    <property type="entry name" value="MurD_N"/>
    <property type="match status" value="1"/>
</dbReference>
<dbReference type="AlphaFoldDB" id="A0A317T3G0"/>
<dbReference type="InterPro" id="IPR036565">
    <property type="entry name" value="Mur-like_cat_sf"/>
</dbReference>
<feature type="domain" description="Mur ligase central" evidence="10">
    <location>
        <begin position="115"/>
        <end position="309"/>
    </location>
</feature>
<feature type="binding site" evidence="7">
    <location>
        <begin position="117"/>
        <end position="123"/>
    </location>
    <ligand>
        <name>ATP</name>
        <dbReference type="ChEBI" id="CHEBI:30616"/>
    </ligand>
</feature>
<dbReference type="OrthoDB" id="9809796at2"/>
<dbReference type="InterPro" id="IPR005762">
    <property type="entry name" value="MurD"/>
</dbReference>
<dbReference type="GO" id="GO:0005524">
    <property type="term" value="F:ATP binding"/>
    <property type="evidence" value="ECO:0007669"/>
    <property type="project" value="UniProtKB-UniRule"/>
</dbReference>
<dbReference type="GO" id="GO:0008764">
    <property type="term" value="F:UDP-N-acetylmuramoylalanine-D-glutamate ligase activity"/>
    <property type="evidence" value="ECO:0007669"/>
    <property type="project" value="UniProtKB-UniRule"/>
</dbReference>